<sequence length="268" mass="28833">MLPTPSTSHVCFDTIYEPAEDSYLLLDTLSSKPEAEWLSSKFSSQPKSQSISPLVVEIGTGSGVVLAFVAANSKHILGRSDILTLGVDVNINACAATAKTVHIALEEKRKPGHQNEGETRGELAPQMIATIAGDLCSPLRAGAVDILIFNPPYVPTPELPPLPSPDPETPGIGTSKFEQDSHLLSLSYAGGEYGMETTNRLLQDLPEVLNPHRGVAYILLCARNKPDKVVAQVKDWGSGWNAEVVGRSGVKAGWEKLVIVRIWRETAS</sequence>
<organism evidence="5 6">
    <name type="scientific">Coccidioides posadasii RMSCC 3488</name>
    <dbReference type="NCBI Taxonomy" id="454284"/>
    <lineage>
        <taxon>Eukaryota</taxon>
        <taxon>Fungi</taxon>
        <taxon>Dikarya</taxon>
        <taxon>Ascomycota</taxon>
        <taxon>Pezizomycotina</taxon>
        <taxon>Eurotiomycetes</taxon>
        <taxon>Eurotiomycetidae</taxon>
        <taxon>Onygenales</taxon>
        <taxon>Onygenaceae</taxon>
        <taxon>Coccidioides</taxon>
    </lineage>
</organism>
<name>A0A0J6I2C7_COCPO</name>
<reference evidence="6" key="3">
    <citation type="journal article" date="2010" name="Genome Res.">
        <title>Population genomic sequencing of Coccidioides fungi reveals recent hybridization and transposon control.</title>
        <authorList>
            <person name="Neafsey D.E."/>
            <person name="Barker B.M."/>
            <person name="Sharpton T.J."/>
            <person name="Stajich J.E."/>
            <person name="Park D.J."/>
            <person name="Whiston E."/>
            <person name="Hung C.-Y."/>
            <person name="McMahan C."/>
            <person name="White J."/>
            <person name="Sykes S."/>
            <person name="Heiman D."/>
            <person name="Young S."/>
            <person name="Zeng Q."/>
            <person name="Abouelleil A."/>
            <person name="Aftuck L."/>
            <person name="Bessette D."/>
            <person name="Brown A."/>
            <person name="FitzGerald M."/>
            <person name="Lui A."/>
            <person name="Macdonald J.P."/>
            <person name="Priest M."/>
            <person name="Orbach M.J."/>
            <person name="Galgiani J.N."/>
            <person name="Kirkland T.N."/>
            <person name="Cole G.T."/>
            <person name="Birren B.W."/>
            <person name="Henn M.R."/>
            <person name="Taylor J.W."/>
            <person name="Rounsley S.D."/>
        </authorList>
    </citation>
    <scope>NUCLEOTIDE SEQUENCE [LARGE SCALE GENOMIC DNA]</scope>
    <source>
        <strain evidence="6">RMSCC 3488</strain>
    </source>
</reference>
<dbReference type="VEuPathDB" id="FungiDB:CPAG_01833"/>
<dbReference type="AlphaFoldDB" id="A0A0J6I2C7"/>
<dbReference type="Proteomes" id="UP000054567">
    <property type="component" value="Unassembled WGS sequence"/>
</dbReference>
<dbReference type="GO" id="GO:0008276">
    <property type="term" value="F:protein methyltransferase activity"/>
    <property type="evidence" value="ECO:0007669"/>
    <property type="project" value="TreeGrafter"/>
</dbReference>
<evidence type="ECO:0000256" key="4">
    <source>
        <dbReference type="ARBA" id="ARBA00022691"/>
    </source>
</evidence>
<evidence type="ECO:0008006" key="7">
    <source>
        <dbReference type="Google" id="ProtNLM"/>
    </source>
</evidence>
<keyword evidence="4" id="KW-0949">S-adenosyl-L-methionine</keyword>
<dbReference type="InterPro" id="IPR002052">
    <property type="entry name" value="DNA_methylase_N6_adenine_CS"/>
</dbReference>
<dbReference type="GO" id="GO:0008757">
    <property type="term" value="F:S-adenosylmethionine-dependent methyltransferase activity"/>
    <property type="evidence" value="ECO:0007669"/>
    <property type="project" value="TreeGrafter"/>
</dbReference>
<dbReference type="PANTHER" id="PTHR45875:SF1">
    <property type="entry name" value="METHYLTRANSFERASE N6AMT1"/>
    <property type="match status" value="1"/>
</dbReference>
<dbReference type="PROSITE" id="PS00092">
    <property type="entry name" value="N6_MTASE"/>
    <property type="match status" value="1"/>
</dbReference>
<dbReference type="GO" id="GO:0032259">
    <property type="term" value="P:methylation"/>
    <property type="evidence" value="ECO:0007669"/>
    <property type="project" value="UniProtKB-KW"/>
</dbReference>
<proteinExistence type="inferred from homology"/>
<dbReference type="EMBL" id="DS268109">
    <property type="protein sequence ID" value="KMM65482.1"/>
    <property type="molecule type" value="Genomic_DNA"/>
</dbReference>
<dbReference type="Gene3D" id="3.40.50.150">
    <property type="entry name" value="Vaccinia Virus protein VP39"/>
    <property type="match status" value="1"/>
</dbReference>
<keyword evidence="2" id="KW-0489">Methyltransferase</keyword>
<dbReference type="GO" id="GO:0035657">
    <property type="term" value="C:eRF1 methyltransferase complex"/>
    <property type="evidence" value="ECO:0007669"/>
    <property type="project" value="TreeGrafter"/>
</dbReference>
<dbReference type="InterPro" id="IPR029063">
    <property type="entry name" value="SAM-dependent_MTases_sf"/>
</dbReference>
<keyword evidence="3" id="KW-0808">Transferase</keyword>
<accession>A0A0J6I2C7</accession>
<evidence type="ECO:0000313" key="5">
    <source>
        <dbReference type="EMBL" id="KMM65482.1"/>
    </source>
</evidence>
<protein>
    <recommendedName>
        <fullName evidence="7">N(5)-glutamine methyltransferase MTQ2</fullName>
    </recommendedName>
</protein>
<comment type="similarity">
    <text evidence="1">Belongs to the eukaryotic/archaeal PrmC-related family.</text>
</comment>
<dbReference type="SUPFAM" id="SSF53335">
    <property type="entry name" value="S-adenosyl-L-methionine-dependent methyltransferases"/>
    <property type="match status" value="1"/>
</dbReference>
<reference evidence="5 6" key="1">
    <citation type="submission" date="2007-06" db="EMBL/GenBank/DDBJ databases">
        <title>The Genome Sequence of Coccidioides posadasii RMSCC_3488.</title>
        <authorList>
            <consortium name="Coccidioides Genome Resources Consortium"/>
            <consortium name="The Broad Institute Genome Sequencing Platform"/>
            <person name="Henn M.R."/>
            <person name="Sykes S."/>
            <person name="Young S."/>
            <person name="Jaffe D."/>
            <person name="Berlin A."/>
            <person name="Alvarez P."/>
            <person name="Butler J."/>
            <person name="Gnerre S."/>
            <person name="Grabherr M."/>
            <person name="Mauceli E."/>
            <person name="Brockman W."/>
            <person name="Kodira C."/>
            <person name="Alvarado L."/>
            <person name="Zeng Q."/>
            <person name="Crawford M."/>
            <person name="Antoine C."/>
            <person name="Devon K."/>
            <person name="Galgiani J."/>
            <person name="Orsborn K."/>
            <person name="Lewis M.L."/>
            <person name="Nusbaum C."/>
            <person name="Galagan J."/>
            <person name="Birren B."/>
        </authorList>
    </citation>
    <scope>NUCLEOTIDE SEQUENCE [LARGE SCALE GENOMIC DNA]</scope>
    <source>
        <strain evidence="5 6">RMSCC 3488</strain>
    </source>
</reference>
<dbReference type="GO" id="GO:0003676">
    <property type="term" value="F:nucleic acid binding"/>
    <property type="evidence" value="ECO:0007669"/>
    <property type="project" value="InterPro"/>
</dbReference>
<dbReference type="InterPro" id="IPR052190">
    <property type="entry name" value="Euk-Arch_PrmC-MTase"/>
</dbReference>
<gene>
    <name evidence="5" type="ORF">CPAG_01833</name>
</gene>
<dbReference type="FunFam" id="3.40.50.150:FF:000274">
    <property type="entry name" value="ERF1 methyltransferase catalytic subunit MTQ2"/>
    <property type="match status" value="1"/>
</dbReference>
<evidence type="ECO:0000256" key="3">
    <source>
        <dbReference type="ARBA" id="ARBA00022679"/>
    </source>
</evidence>
<evidence type="ECO:0000313" key="6">
    <source>
        <dbReference type="Proteomes" id="UP000054567"/>
    </source>
</evidence>
<evidence type="ECO:0000256" key="1">
    <source>
        <dbReference type="ARBA" id="ARBA00006149"/>
    </source>
</evidence>
<dbReference type="OrthoDB" id="406152at2759"/>
<dbReference type="PANTHER" id="PTHR45875">
    <property type="entry name" value="METHYLTRANSFERASE N6AMT1"/>
    <property type="match status" value="1"/>
</dbReference>
<evidence type="ECO:0000256" key="2">
    <source>
        <dbReference type="ARBA" id="ARBA00022603"/>
    </source>
</evidence>
<reference evidence="6" key="2">
    <citation type="journal article" date="2009" name="Genome Res.">
        <title>Comparative genomic analyses of the human fungal pathogens Coccidioides and their relatives.</title>
        <authorList>
            <person name="Sharpton T.J."/>
            <person name="Stajich J.E."/>
            <person name="Rounsley S.D."/>
            <person name="Gardner M.J."/>
            <person name="Wortman J.R."/>
            <person name="Jordar V.S."/>
            <person name="Maiti R."/>
            <person name="Kodira C.D."/>
            <person name="Neafsey D.E."/>
            <person name="Zeng Q."/>
            <person name="Hung C.-Y."/>
            <person name="McMahan C."/>
            <person name="Muszewska A."/>
            <person name="Grynberg M."/>
            <person name="Mandel M.A."/>
            <person name="Kellner E.M."/>
            <person name="Barker B.M."/>
            <person name="Galgiani J.N."/>
            <person name="Orbach M.J."/>
            <person name="Kirkland T.N."/>
            <person name="Cole G.T."/>
            <person name="Henn M.R."/>
            <person name="Birren B.W."/>
            <person name="Taylor J.W."/>
        </authorList>
    </citation>
    <scope>NUCLEOTIDE SEQUENCE [LARGE SCALE GENOMIC DNA]</scope>
    <source>
        <strain evidence="6">RMSCC 3488</strain>
    </source>
</reference>